<comment type="subcellular location">
    <subcellularLocation>
        <location evidence="1">Membrane</location>
        <topology evidence="1">Multi-pass membrane protein</topology>
    </subcellularLocation>
</comment>
<keyword evidence="4 6" id="KW-1133">Transmembrane helix</keyword>
<dbReference type="STRING" id="1223802.SUTH_02011"/>
<dbReference type="KEGG" id="shd:SUTH_02011"/>
<dbReference type="Pfam" id="PF07947">
    <property type="entry name" value="YhhN"/>
    <property type="match status" value="1"/>
</dbReference>
<dbReference type="GO" id="GO:0016787">
    <property type="term" value="F:hydrolase activity"/>
    <property type="evidence" value="ECO:0007669"/>
    <property type="project" value="TreeGrafter"/>
</dbReference>
<keyword evidence="3 6" id="KW-0812">Transmembrane</keyword>
<name>W0SFV8_9PROT</name>
<comment type="similarity">
    <text evidence="2">Belongs to the TMEM86 family.</text>
</comment>
<gene>
    <name evidence="7" type="ORF">SUTH_02011</name>
</gene>
<dbReference type="PANTHER" id="PTHR31885">
    <property type="entry name" value="GH04784P"/>
    <property type="match status" value="1"/>
</dbReference>
<sequence>MNPVLPVVTAVLAACLYLVGLALDMFWLKLLTKPWLVVALAVAVWKHAGDGAGRRIAWGLLAGAVGDVCLALPNAFLPGMIAFAVGHGLYVLAFLHWSRAPAPALLAPVAVFAGTGLWLMLPGAGALTLPLTVYVFIIGAMIWRAAACALETRNDAFARWGLLAGAVLFGFSDFLIGIHRFHQPLPGVAFPIILSYWAGQALLAASAIRRRAWAGGTPQ</sequence>
<dbReference type="InterPro" id="IPR012506">
    <property type="entry name" value="TMEM86B-like"/>
</dbReference>
<evidence type="ECO:0000256" key="1">
    <source>
        <dbReference type="ARBA" id="ARBA00004141"/>
    </source>
</evidence>
<feature type="transmembrane region" description="Helical" evidence="6">
    <location>
        <begin position="127"/>
        <end position="150"/>
    </location>
</feature>
<proteinExistence type="inferred from homology"/>
<accession>W0SFV8</accession>
<evidence type="ECO:0000313" key="7">
    <source>
        <dbReference type="EMBL" id="BAO29802.1"/>
    </source>
</evidence>
<evidence type="ECO:0000256" key="5">
    <source>
        <dbReference type="ARBA" id="ARBA00023136"/>
    </source>
</evidence>
<evidence type="ECO:0000256" key="6">
    <source>
        <dbReference type="SAM" id="Phobius"/>
    </source>
</evidence>
<dbReference type="AlphaFoldDB" id="W0SFV8"/>
<evidence type="ECO:0008006" key="9">
    <source>
        <dbReference type="Google" id="ProtNLM"/>
    </source>
</evidence>
<evidence type="ECO:0000256" key="3">
    <source>
        <dbReference type="ARBA" id="ARBA00022692"/>
    </source>
</evidence>
<dbReference type="Proteomes" id="UP000031637">
    <property type="component" value="Chromosome"/>
</dbReference>
<dbReference type="HOGENOM" id="CLU_079086_0_2_4"/>
<dbReference type="RefSeq" id="WP_041102155.1">
    <property type="nucleotide sequence ID" value="NZ_AP012547.1"/>
</dbReference>
<reference evidence="7 8" key="1">
    <citation type="journal article" date="2014" name="Syst. Appl. Microbiol.">
        <title>Complete genomes of freshwater sulfur oxidizers Sulfuricella denitrificans skB26 and Sulfuritalea hydrogenivorans sk43H: genetic insights into the sulfur oxidation pathway of betaproteobacteria.</title>
        <authorList>
            <person name="Watanabe T."/>
            <person name="Kojima H."/>
            <person name="Fukui M."/>
        </authorList>
    </citation>
    <scope>NUCLEOTIDE SEQUENCE [LARGE SCALE GENOMIC DNA]</scope>
    <source>
        <strain evidence="7">DSM22779</strain>
    </source>
</reference>
<evidence type="ECO:0000256" key="4">
    <source>
        <dbReference type="ARBA" id="ARBA00022989"/>
    </source>
</evidence>
<feature type="transmembrane region" description="Helical" evidence="6">
    <location>
        <begin position="104"/>
        <end position="121"/>
    </location>
</feature>
<dbReference type="EMBL" id="AP012547">
    <property type="protein sequence ID" value="BAO29802.1"/>
    <property type="molecule type" value="Genomic_DNA"/>
</dbReference>
<feature type="transmembrane region" description="Helical" evidence="6">
    <location>
        <begin position="162"/>
        <end position="182"/>
    </location>
</feature>
<dbReference type="OrthoDB" id="9770329at2"/>
<feature type="transmembrane region" description="Helical" evidence="6">
    <location>
        <begin position="79"/>
        <end position="97"/>
    </location>
</feature>
<organism evidence="7 8">
    <name type="scientific">Sulfuritalea hydrogenivorans sk43H</name>
    <dbReference type="NCBI Taxonomy" id="1223802"/>
    <lineage>
        <taxon>Bacteria</taxon>
        <taxon>Pseudomonadati</taxon>
        <taxon>Pseudomonadota</taxon>
        <taxon>Betaproteobacteria</taxon>
        <taxon>Nitrosomonadales</taxon>
        <taxon>Sterolibacteriaceae</taxon>
        <taxon>Sulfuritalea</taxon>
    </lineage>
</organism>
<keyword evidence="5 6" id="KW-0472">Membrane</keyword>
<protein>
    <recommendedName>
        <fullName evidence="9">Lysoplasmalogenase</fullName>
    </recommendedName>
</protein>
<evidence type="ECO:0000256" key="2">
    <source>
        <dbReference type="ARBA" id="ARBA00007375"/>
    </source>
</evidence>
<dbReference type="GO" id="GO:0016020">
    <property type="term" value="C:membrane"/>
    <property type="evidence" value="ECO:0007669"/>
    <property type="project" value="UniProtKB-SubCell"/>
</dbReference>
<feature type="transmembrane region" description="Helical" evidence="6">
    <location>
        <begin position="188"/>
        <end position="208"/>
    </location>
</feature>
<evidence type="ECO:0000313" key="8">
    <source>
        <dbReference type="Proteomes" id="UP000031637"/>
    </source>
</evidence>
<dbReference type="PANTHER" id="PTHR31885:SF6">
    <property type="entry name" value="GH04784P"/>
    <property type="match status" value="1"/>
</dbReference>
<keyword evidence="8" id="KW-1185">Reference proteome</keyword>